<organism evidence="1 2">
    <name type="scientific">Hydnum rufescens UP504</name>
    <dbReference type="NCBI Taxonomy" id="1448309"/>
    <lineage>
        <taxon>Eukaryota</taxon>
        <taxon>Fungi</taxon>
        <taxon>Dikarya</taxon>
        <taxon>Basidiomycota</taxon>
        <taxon>Agaricomycotina</taxon>
        <taxon>Agaricomycetes</taxon>
        <taxon>Cantharellales</taxon>
        <taxon>Hydnaceae</taxon>
        <taxon>Hydnum</taxon>
    </lineage>
</organism>
<protein>
    <submittedName>
        <fullName evidence="1">Uncharacterized protein</fullName>
    </submittedName>
</protein>
<reference evidence="1" key="1">
    <citation type="journal article" date="2020" name="Nat. Commun.">
        <title>Large-scale genome sequencing of mycorrhizal fungi provides insights into the early evolution of symbiotic traits.</title>
        <authorList>
            <person name="Miyauchi S."/>
            <person name="Kiss E."/>
            <person name="Kuo A."/>
            <person name="Drula E."/>
            <person name="Kohler A."/>
            <person name="Sanchez-Garcia M."/>
            <person name="Morin E."/>
            <person name="Andreopoulos B."/>
            <person name="Barry K.W."/>
            <person name="Bonito G."/>
            <person name="Buee M."/>
            <person name="Carver A."/>
            <person name="Chen C."/>
            <person name="Cichocki N."/>
            <person name="Clum A."/>
            <person name="Culley D."/>
            <person name="Crous P.W."/>
            <person name="Fauchery L."/>
            <person name="Girlanda M."/>
            <person name="Hayes R.D."/>
            <person name="Keri Z."/>
            <person name="LaButti K."/>
            <person name="Lipzen A."/>
            <person name="Lombard V."/>
            <person name="Magnuson J."/>
            <person name="Maillard F."/>
            <person name="Murat C."/>
            <person name="Nolan M."/>
            <person name="Ohm R.A."/>
            <person name="Pangilinan J."/>
            <person name="Pereira M.F."/>
            <person name="Perotto S."/>
            <person name="Peter M."/>
            <person name="Pfister S."/>
            <person name="Riley R."/>
            <person name="Sitrit Y."/>
            <person name="Stielow J.B."/>
            <person name="Szollosi G."/>
            <person name="Zifcakova L."/>
            <person name="Stursova M."/>
            <person name="Spatafora J.W."/>
            <person name="Tedersoo L."/>
            <person name="Vaario L.M."/>
            <person name="Yamada A."/>
            <person name="Yan M."/>
            <person name="Wang P."/>
            <person name="Xu J."/>
            <person name="Bruns T."/>
            <person name="Baldrian P."/>
            <person name="Vilgalys R."/>
            <person name="Dunand C."/>
            <person name="Henrissat B."/>
            <person name="Grigoriev I.V."/>
            <person name="Hibbett D."/>
            <person name="Nagy L.G."/>
            <person name="Martin F.M."/>
        </authorList>
    </citation>
    <scope>NUCLEOTIDE SEQUENCE</scope>
    <source>
        <strain evidence="1">UP504</strain>
    </source>
</reference>
<dbReference type="AlphaFoldDB" id="A0A9P6B0R4"/>
<comment type="caution">
    <text evidence="1">The sequence shown here is derived from an EMBL/GenBank/DDBJ whole genome shotgun (WGS) entry which is preliminary data.</text>
</comment>
<sequence length="86" mass="9781">MALEHPTSQPCDWSLRGGRIRHKFFKEDTAPLLFSSVEALQWYMCKVRLCFHFLEHPPLAKVQSGPGVPVVLDPGPKVTVSHRDTR</sequence>
<name>A0A9P6B0R4_9AGAM</name>
<evidence type="ECO:0000313" key="1">
    <source>
        <dbReference type="EMBL" id="KAF9515546.1"/>
    </source>
</evidence>
<dbReference type="EMBL" id="MU128949">
    <property type="protein sequence ID" value="KAF9515546.1"/>
    <property type="molecule type" value="Genomic_DNA"/>
</dbReference>
<proteinExistence type="predicted"/>
<evidence type="ECO:0000313" key="2">
    <source>
        <dbReference type="Proteomes" id="UP000886523"/>
    </source>
</evidence>
<keyword evidence="2" id="KW-1185">Reference proteome</keyword>
<dbReference type="Proteomes" id="UP000886523">
    <property type="component" value="Unassembled WGS sequence"/>
</dbReference>
<dbReference type="OrthoDB" id="3250044at2759"/>
<gene>
    <name evidence="1" type="ORF">BS47DRAFT_783854</name>
</gene>
<accession>A0A9P6B0R4</accession>